<dbReference type="Proteomes" id="UP000028252">
    <property type="component" value="Unassembled WGS sequence"/>
</dbReference>
<comment type="similarity">
    <text evidence="5">Belongs to the 2-oxoadipate dioxygenase/decarboxylase family.</text>
</comment>
<gene>
    <name evidence="8" type="ORF">ADIMK_0716</name>
</gene>
<keyword evidence="3" id="KW-0560">Oxidoreductase</keyword>
<dbReference type="eggNOG" id="COG5383">
    <property type="taxonomic scope" value="Bacteria"/>
</dbReference>
<dbReference type="AlphaFoldDB" id="A0A081G2K9"/>
<evidence type="ECO:0000256" key="6">
    <source>
        <dbReference type="ARBA" id="ARBA00035023"/>
    </source>
</evidence>
<dbReference type="PANTHER" id="PTHR31136:SF5">
    <property type="entry name" value="2-OXOADIPATE DIOXYGENASE_DECARBOXYLASE, CHLOROPLASTIC"/>
    <property type="match status" value="1"/>
</dbReference>
<protein>
    <recommendedName>
        <fullName evidence="6">2-oxoadipate dioxygenase/decarboxylase</fullName>
        <ecNumber evidence="6">1.13.11.93</ecNumber>
    </recommendedName>
    <alternativeName>
        <fullName evidence="7">2-hydroxyglutarate synthase</fullName>
    </alternativeName>
</protein>
<sequence>MTTDQFFTQLWNDYITITPQAEAVRQLFVEHGEEVINDHVAFRTFSNTPVDLSHLQPVIETLGYEAAGEYRFEQKKLNAKSFRHQTEESAPKIFISELQIHELSEPAQKILNGLTAQIPGNLTLDPSIFWHGRLWNMPTSAEYSLLREESEYAAWLSTIGIRVNHFTVSIEKLKCYNDIGAVNTLLASQGFPLNSVGGEIKGSPEMLLEQSSTMADKITLTFQDNKEETVPSCFYEFAKRYPDADGKLFQGFIEGNADKIFESTNAM</sequence>
<dbReference type="InterPro" id="IPR009770">
    <property type="entry name" value="HGLS"/>
</dbReference>
<organism evidence="8 9">
    <name type="scientific">Marinobacterium lacunae</name>
    <dbReference type="NCBI Taxonomy" id="1232683"/>
    <lineage>
        <taxon>Bacteria</taxon>
        <taxon>Pseudomonadati</taxon>
        <taxon>Pseudomonadota</taxon>
        <taxon>Gammaproteobacteria</taxon>
        <taxon>Oceanospirillales</taxon>
        <taxon>Oceanospirillaceae</taxon>
        <taxon>Marinobacterium</taxon>
    </lineage>
</organism>
<name>A0A081G2K9_9GAMM</name>
<dbReference type="EC" id="1.13.11.93" evidence="6"/>
<evidence type="ECO:0000313" key="9">
    <source>
        <dbReference type="Proteomes" id="UP000028252"/>
    </source>
</evidence>
<dbReference type="Pfam" id="PF07063">
    <property type="entry name" value="HGLS"/>
    <property type="match status" value="2"/>
</dbReference>
<evidence type="ECO:0000256" key="7">
    <source>
        <dbReference type="ARBA" id="ARBA00035045"/>
    </source>
</evidence>
<accession>A0A081G2K9</accession>
<dbReference type="SMART" id="SM01150">
    <property type="entry name" value="DUF1338"/>
    <property type="match status" value="1"/>
</dbReference>
<dbReference type="Gene3D" id="3.10.180.50">
    <property type="match status" value="1"/>
</dbReference>
<dbReference type="STRING" id="1232683.ADIMK_0716"/>
<comment type="cofactor">
    <cofactor evidence="1">
        <name>Fe(2+)</name>
        <dbReference type="ChEBI" id="CHEBI:29033"/>
    </cofactor>
</comment>
<evidence type="ECO:0000256" key="5">
    <source>
        <dbReference type="ARBA" id="ARBA00035013"/>
    </source>
</evidence>
<dbReference type="EMBL" id="JMQN01000013">
    <property type="protein sequence ID" value="KEA65014.1"/>
    <property type="molecule type" value="Genomic_DNA"/>
</dbReference>
<evidence type="ECO:0000313" key="8">
    <source>
        <dbReference type="EMBL" id="KEA65014.1"/>
    </source>
</evidence>
<keyword evidence="4" id="KW-0408">Iron</keyword>
<evidence type="ECO:0000256" key="4">
    <source>
        <dbReference type="ARBA" id="ARBA00023004"/>
    </source>
</evidence>
<keyword evidence="2" id="KW-0223">Dioxygenase</keyword>
<dbReference type="OrthoDB" id="506370at2"/>
<dbReference type="PANTHER" id="PTHR31136">
    <property type="entry name" value="DUF1338 DOMAIN-CONTAINING PROTEIN"/>
    <property type="match status" value="1"/>
</dbReference>
<keyword evidence="9" id="KW-1185">Reference proteome</keyword>
<dbReference type="RefSeq" id="WP_036183703.1">
    <property type="nucleotide sequence ID" value="NZ_JMQN01000013.1"/>
</dbReference>
<reference evidence="8 9" key="1">
    <citation type="submission" date="2014-04" db="EMBL/GenBank/DDBJ databases">
        <title>Marinobacterium kochiensis sp. nov., isolated from sediment sample collected from Kochi backwaters in Kerala, India.</title>
        <authorList>
            <person name="Singh A."/>
            <person name="Pinnaka A.K."/>
        </authorList>
    </citation>
    <scope>NUCLEOTIDE SEQUENCE [LARGE SCALE GENOMIC DNA]</scope>
    <source>
        <strain evidence="8 9">AK27</strain>
    </source>
</reference>
<comment type="caution">
    <text evidence="8">The sequence shown here is derived from an EMBL/GenBank/DDBJ whole genome shotgun (WGS) entry which is preliminary data.</text>
</comment>
<evidence type="ECO:0000256" key="1">
    <source>
        <dbReference type="ARBA" id="ARBA00001954"/>
    </source>
</evidence>
<evidence type="ECO:0000256" key="3">
    <source>
        <dbReference type="ARBA" id="ARBA00023002"/>
    </source>
</evidence>
<dbReference type="CDD" id="cd16350">
    <property type="entry name" value="VOC_like"/>
    <property type="match status" value="1"/>
</dbReference>
<evidence type="ECO:0000256" key="2">
    <source>
        <dbReference type="ARBA" id="ARBA00022964"/>
    </source>
</evidence>
<proteinExistence type="inferred from homology"/>
<dbReference type="GO" id="GO:0051213">
    <property type="term" value="F:dioxygenase activity"/>
    <property type="evidence" value="ECO:0007669"/>
    <property type="project" value="UniProtKB-KW"/>
</dbReference>
<dbReference type="PATRIC" id="fig|1232683.4.peg.708"/>